<dbReference type="RefSeq" id="WP_407349827.1">
    <property type="nucleotide sequence ID" value="NZ_CP136864.1"/>
</dbReference>
<evidence type="ECO:0008006" key="4">
    <source>
        <dbReference type="Google" id="ProtNLM"/>
    </source>
</evidence>
<keyword evidence="3" id="KW-1185">Reference proteome</keyword>
<keyword evidence="1" id="KW-1133">Transmembrane helix</keyword>
<gene>
    <name evidence="2" type="ORF">R0135_08460</name>
</gene>
<dbReference type="Proteomes" id="UP001626537">
    <property type="component" value="Chromosome"/>
</dbReference>
<organism evidence="2 3">
    <name type="scientific">Congregibacter variabilis</name>
    <dbReference type="NCBI Taxonomy" id="3081200"/>
    <lineage>
        <taxon>Bacteria</taxon>
        <taxon>Pseudomonadati</taxon>
        <taxon>Pseudomonadota</taxon>
        <taxon>Gammaproteobacteria</taxon>
        <taxon>Cellvibrionales</taxon>
        <taxon>Halieaceae</taxon>
        <taxon>Congregibacter</taxon>
    </lineage>
</organism>
<accession>A0ABZ0I812</accession>
<protein>
    <recommendedName>
        <fullName evidence="4">AlgX/AlgJ SGNH hydrolase-like domain-containing protein</fullName>
    </recommendedName>
</protein>
<proteinExistence type="predicted"/>
<evidence type="ECO:0000256" key="1">
    <source>
        <dbReference type="SAM" id="Phobius"/>
    </source>
</evidence>
<evidence type="ECO:0000313" key="3">
    <source>
        <dbReference type="Proteomes" id="UP001626537"/>
    </source>
</evidence>
<keyword evidence="1" id="KW-0472">Membrane</keyword>
<dbReference type="EMBL" id="CP136864">
    <property type="protein sequence ID" value="WOJ95192.1"/>
    <property type="molecule type" value="Genomic_DNA"/>
</dbReference>
<feature type="transmembrane region" description="Helical" evidence="1">
    <location>
        <begin position="18"/>
        <end position="38"/>
    </location>
</feature>
<keyword evidence="1" id="KW-0812">Transmembrane</keyword>
<sequence>MSHREQSEIVVFAGHTRLMIVCVALAFLLPAVAGFFTNHKARQSWEKRELAVLPNVIEAKSSKHFFTDLEAFIDDHIGFATPLNKIYRQLQFYVFSDSPIANVDVGDDGFVFFNAHSATRPYAAIKKICRPSTPHIKKTERAMAAFASAVREYGASISYAIVPSKPLLYPQELPATVPAPHRKACLALDPLQSAAGQLRERASGKDYAVHFPVEELLSMRNEPAFYPPGNFHSASKINHVFAAGLLRSLDIDPGTAYSKGARLQMINADMRVMGFVRSVQAWTYPYADFRVSVNRGKPEWVTRYYSRARDFGTYVSARPASNRSALLLSNSFGAFVAPHLAPGFKSLTHINLNALQESEAALFLQQIMERVKPDDLIVLFHDGGIPSAPLYMLANAAL</sequence>
<name>A0ABZ0I812_9GAMM</name>
<reference evidence="2 3" key="1">
    <citation type="submission" date="2023-10" db="EMBL/GenBank/DDBJ databases">
        <title>Two novel species belonging to the OM43/NOR5 clade.</title>
        <authorList>
            <person name="Park M."/>
        </authorList>
    </citation>
    <scope>NUCLEOTIDE SEQUENCE [LARGE SCALE GENOMIC DNA]</scope>
    <source>
        <strain evidence="2 3">IMCC43200</strain>
    </source>
</reference>
<evidence type="ECO:0000313" key="2">
    <source>
        <dbReference type="EMBL" id="WOJ95192.1"/>
    </source>
</evidence>